<proteinExistence type="predicted"/>
<comment type="caution">
    <text evidence="1">The sequence shown here is derived from an EMBL/GenBank/DDBJ whole genome shotgun (WGS) entry which is preliminary data.</text>
</comment>
<accession>A0A9N9KVE6</accession>
<name>A0A9N9KVE6_9HELO</name>
<reference evidence="1" key="1">
    <citation type="submission" date="2021-07" db="EMBL/GenBank/DDBJ databases">
        <authorList>
            <person name="Durling M."/>
        </authorList>
    </citation>
    <scope>NUCLEOTIDE SEQUENCE</scope>
</reference>
<evidence type="ECO:0000313" key="2">
    <source>
        <dbReference type="Proteomes" id="UP000696280"/>
    </source>
</evidence>
<keyword evidence="2" id="KW-1185">Reference proteome</keyword>
<dbReference type="AlphaFoldDB" id="A0A9N9KVE6"/>
<evidence type="ECO:0000313" key="1">
    <source>
        <dbReference type="EMBL" id="CAG8955015.1"/>
    </source>
</evidence>
<protein>
    <recommendedName>
        <fullName evidence="3">SnoaL-like domain-containing protein</fullName>
    </recommendedName>
</protein>
<dbReference type="Gene3D" id="3.10.450.50">
    <property type="match status" value="1"/>
</dbReference>
<dbReference type="EMBL" id="CAJVRL010000060">
    <property type="protein sequence ID" value="CAG8955015.1"/>
    <property type="molecule type" value="Genomic_DNA"/>
</dbReference>
<dbReference type="InterPro" id="IPR032710">
    <property type="entry name" value="NTF2-like_dom_sf"/>
</dbReference>
<organism evidence="1 2">
    <name type="scientific">Hymenoscyphus fraxineus</name>
    <dbReference type="NCBI Taxonomy" id="746836"/>
    <lineage>
        <taxon>Eukaryota</taxon>
        <taxon>Fungi</taxon>
        <taxon>Dikarya</taxon>
        <taxon>Ascomycota</taxon>
        <taxon>Pezizomycotina</taxon>
        <taxon>Leotiomycetes</taxon>
        <taxon>Helotiales</taxon>
        <taxon>Helotiaceae</taxon>
        <taxon>Hymenoscyphus</taxon>
    </lineage>
</organism>
<gene>
    <name evidence="1" type="ORF">HYFRA_00007027</name>
</gene>
<dbReference type="SUPFAM" id="SSF54427">
    <property type="entry name" value="NTF2-like"/>
    <property type="match status" value="1"/>
</dbReference>
<sequence length="122" mass="13806">MPHPQSLESIYLSYIAAINNRDWSLVASDYAQPTVTHNGTKRTNIEYAAMIEASHIPFGSRAEFVPQMLVVDSDKGTVGCRLKIEFDGGKRQLWENVFYQFTDGRIKEVFSMLEDAETGEKV</sequence>
<dbReference type="OrthoDB" id="2830113at2759"/>
<dbReference type="Proteomes" id="UP000696280">
    <property type="component" value="Unassembled WGS sequence"/>
</dbReference>
<evidence type="ECO:0008006" key="3">
    <source>
        <dbReference type="Google" id="ProtNLM"/>
    </source>
</evidence>